<dbReference type="RefSeq" id="WP_088569873.1">
    <property type="nucleotide sequence ID" value="NZ_FYEK01000003.1"/>
</dbReference>
<gene>
    <name evidence="4" type="ORF">SAMN02746019_00020690</name>
</gene>
<feature type="domain" description="Aldehyde oxidase/xanthine dehydrogenase a/b hammerhead" evidence="3">
    <location>
        <begin position="20"/>
        <end position="135"/>
    </location>
</feature>
<organism evidence="4 5">
    <name type="scientific">Thermoflexus hugenholtzii JAD2</name>
    <dbReference type="NCBI Taxonomy" id="877466"/>
    <lineage>
        <taxon>Bacteria</taxon>
        <taxon>Bacillati</taxon>
        <taxon>Chloroflexota</taxon>
        <taxon>Thermoflexia</taxon>
        <taxon>Thermoflexales</taxon>
        <taxon>Thermoflexaceae</taxon>
        <taxon>Thermoflexus</taxon>
    </lineage>
</organism>
<keyword evidence="5" id="KW-1185">Reference proteome</keyword>
<dbReference type="InParanoid" id="A0A212PVH7"/>
<name>A0A212PVH7_9CHLR</name>
<evidence type="ECO:0000256" key="2">
    <source>
        <dbReference type="ARBA" id="ARBA00023002"/>
    </source>
</evidence>
<evidence type="ECO:0000259" key="3">
    <source>
        <dbReference type="SMART" id="SM01008"/>
    </source>
</evidence>
<protein>
    <submittedName>
        <fullName evidence="4">Carbon-monoxide dehydrogenase large subunit</fullName>
    </submittedName>
</protein>
<dbReference type="PANTHER" id="PTHR11908:SF132">
    <property type="entry name" value="ALDEHYDE OXIDASE 1-RELATED"/>
    <property type="match status" value="1"/>
</dbReference>
<evidence type="ECO:0000256" key="1">
    <source>
        <dbReference type="ARBA" id="ARBA00022505"/>
    </source>
</evidence>
<dbReference type="InterPro" id="IPR046867">
    <property type="entry name" value="AldOxase/xan_DH_MoCoBD2"/>
</dbReference>
<sequence length="784" mass="85611">MATRYFGVAMKRREDPRFITGRGTYVDDLTLPGLVYAAMVRSPHAHARIRAIHKEKALQHPGVIAVFTGKDMVDSGVKSLPCGWLLPGMKLPPHYPMAVDKVRHVGEIVAVVIAEDRYTAEDAVRLVEVEYEVLPAVADGAKALQPGAPAVHDEAPDNICFRWSIGDKEKTEEAFRRAHKTVKLELVNQRLIPNAIEPRAAMAQYNPATDEYTLWVTSQNPHVHRLLMAAFVLGIPEHKLRVISPDVGGGFGSKIFVYPEETIVTWAAKQVGRPVKWTARRMESFVSDAHGRDHITEAELAVDEKGKVLGLRVKTIANLGAYLSTFAPAIPTYLYGTLLSGQYEIPAIYCEVTGVFTHTTPVDAYRGAGRPEATYVIERLMDVAARELGEDPAEFRRKNFIPPDKFPYQTPVALQYDSGNYEGALNKALEIVNYKALRRQQEELRQQGRYIGIGFSCYIEACGIAPSQVVGSLGAQAGLWESALVRVHPTGKVTVYTGSHTHGQGHETAFAQIVADELGIPIEDVEIVHGDTGSVPFGMGTYGSRSAPVGGSAIVLSLQKIKEKARKIAAHLLEAAEEDVVFEDGKFYVKGVPDRFKTFQEVALQAYLAHNYPPGLEPGLEASSFYDPKNFTFPFGTHICVVEVDPETGKVKILRYVAVDDAGRIINPLIAEGQVHGGIAQGVGQALLEGAVYDENAQLLSASMLDYALPRADDLPSFEIDHTVTPCPHNPLGVKGIGETGTIAATAAVVNAVMDALAPFGIRHIDMPLTPEKIWRAIREARPA</sequence>
<dbReference type="InterPro" id="IPR000674">
    <property type="entry name" value="Ald_Oxase/Xan_DH_a/b"/>
</dbReference>
<dbReference type="Gene3D" id="3.90.1170.50">
    <property type="entry name" value="Aldehyde oxidase/xanthine dehydrogenase, a/b hammerhead"/>
    <property type="match status" value="1"/>
</dbReference>
<proteinExistence type="predicted"/>
<evidence type="ECO:0000313" key="5">
    <source>
        <dbReference type="Proteomes" id="UP000197025"/>
    </source>
</evidence>
<dbReference type="InterPro" id="IPR036856">
    <property type="entry name" value="Ald_Oxase/Xan_DH_a/b_sf"/>
</dbReference>
<reference evidence="5" key="1">
    <citation type="submission" date="2017-06" db="EMBL/GenBank/DDBJ databases">
        <authorList>
            <person name="Varghese N."/>
            <person name="Submissions S."/>
        </authorList>
    </citation>
    <scope>NUCLEOTIDE SEQUENCE [LARGE SCALE GENOMIC DNA]</scope>
    <source>
        <strain evidence="5">JAD2</strain>
    </source>
</reference>
<dbReference type="InterPro" id="IPR037165">
    <property type="entry name" value="AldOxase/xan_DH_Mopterin-bd_sf"/>
</dbReference>
<dbReference type="Pfam" id="PF02738">
    <property type="entry name" value="MoCoBD_1"/>
    <property type="match status" value="1"/>
</dbReference>
<dbReference type="Pfam" id="PF20256">
    <property type="entry name" value="MoCoBD_2"/>
    <property type="match status" value="1"/>
</dbReference>
<dbReference type="GO" id="GO:0016491">
    <property type="term" value="F:oxidoreductase activity"/>
    <property type="evidence" value="ECO:0007669"/>
    <property type="project" value="UniProtKB-KW"/>
</dbReference>
<dbReference type="SUPFAM" id="SSF54665">
    <property type="entry name" value="CO dehydrogenase molybdoprotein N-domain-like"/>
    <property type="match status" value="1"/>
</dbReference>
<dbReference type="Pfam" id="PF01315">
    <property type="entry name" value="Ald_Xan_dh_C"/>
    <property type="match status" value="1"/>
</dbReference>
<dbReference type="EMBL" id="FYEK01000003">
    <property type="protein sequence ID" value="SNB50945.1"/>
    <property type="molecule type" value="Genomic_DNA"/>
</dbReference>
<dbReference type="OrthoDB" id="9759791at2"/>
<dbReference type="InterPro" id="IPR016208">
    <property type="entry name" value="Ald_Oxase/xanthine_DH-like"/>
</dbReference>
<dbReference type="PANTHER" id="PTHR11908">
    <property type="entry name" value="XANTHINE DEHYDROGENASE"/>
    <property type="match status" value="1"/>
</dbReference>
<dbReference type="Proteomes" id="UP000197025">
    <property type="component" value="Unassembled WGS sequence"/>
</dbReference>
<dbReference type="AlphaFoldDB" id="A0A212PVH7"/>
<dbReference type="Gene3D" id="3.30.365.10">
    <property type="entry name" value="Aldehyde oxidase/xanthine dehydrogenase, molybdopterin binding domain"/>
    <property type="match status" value="4"/>
</dbReference>
<keyword evidence="1" id="KW-0500">Molybdenum</keyword>
<dbReference type="SUPFAM" id="SSF56003">
    <property type="entry name" value="Molybdenum cofactor-binding domain"/>
    <property type="match status" value="1"/>
</dbReference>
<keyword evidence="2" id="KW-0560">Oxidoreductase</keyword>
<dbReference type="SMART" id="SM01008">
    <property type="entry name" value="Ald_Xan_dh_C"/>
    <property type="match status" value="1"/>
</dbReference>
<dbReference type="InterPro" id="IPR008274">
    <property type="entry name" value="AldOxase/xan_DH_MoCoBD1"/>
</dbReference>
<dbReference type="GO" id="GO:0005506">
    <property type="term" value="F:iron ion binding"/>
    <property type="evidence" value="ECO:0007669"/>
    <property type="project" value="InterPro"/>
</dbReference>
<evidence type="ECO:0000313" key="4">
    <source>
        <dbReference type="EMBL" id="SNB50945.1"/>
    </source>
</evidence>
<accession>A0A212PVH7</accession>